<keyword evidence="6" id="KW-0413">Isomerase</keyword>
<comment type="catalytic activity">
    <reaction evidence="1">
        <text>[protein]-peptidylproline (omega=180) = [protein]-peptidylproline (omega=0)</text>
        <dbReference type="Rhea" id="RHEA:16237"/>
        <dbReference type="Rhea" id="RHEA-COMP:10747"/>
        <dbReference type="Rhea" id="RHEA-COMP:10748"/>
        <dbReference type="ChEBI" id="CHEBI:83833"/>
        <dbReference type="ChEBI" id="CHEBI:83834"/>
        <dbReference type="EC" id="5.2.1.8"/>
    </reaction>
</comment>
<evidence type="ECO:0000256" key="4">
    <source>
        <dbReference type="ARBA" id="ARBA00023110"/>
    </source>
</evidence>
<accession>A0A0F9FQ06</accession>
<dbReference type="SUPFAM" id="SSF109998">
    <property type="entry name" value="Triger factor/SurA peptide-binding domain-like"/>
    <property type="match status" value="1"/>
</dbReference>
<dbReference type="NCBIfam" id="TIGR00115">
    <property type="entry name" value="tig"/>
    <property type="match status" value="1"/>
</dbReference>
<comment type="similarity">
    <text evidence="2">Belongs to the FKBP-type PPIase family. Tig subfamily.</text>
</comment>
<dbReference type="InterPro" id="IPR008880">
    <property type="entry name" value="Trigger_fac_C"/>
</dbReference>
<dbReference type="GO" id="GO:0006457">
    <property type="term" value="P:protein folding"/>
    <property type="evidence" value="ECO:0007669"/>
    <property type="project" value="InterPro"/>
</dbReference>
<dbReference type="InterPro" id="IPR001179">
    <property type="entry name" value="PPIase_FKBP_dom"/>
</dbReference>
<dbReference type="Pfam" id="PF05698">
    <property type="entry name" value="Trigger_C"/>
    <property type="match status" value="1"/>
</dbReference>
<evidence type="ECO:0000259" key="8">
    <source>
        <dbReference type="PROSITE" id="PS50059"/>
    </source>
</evidence>
<dbReference type="Pfam" id="PF00254">
    <property type="entry name" value="FKBP_C"/>
    <property type="match status" value="1"/>
</dbReference>
<protein>
    <recommendedName>
        <fullName evidence="3">peptidylprolyl isomerase</fullName>
        <ecNumber evidence="3">5.2.1.8</ecNumber>
    </recommendedName>
</protein>
<feature type="non-terminal residue" evidence="9">
    <location>
        <position position="1"/>
    </location>
</feature>
<feature type="domain" description="PPIase FKBP-type" evidence="8">
    <location>
        <begin position="48"/>
        <end position="133"/>
    </location>
</feature>
<sequence length="314" mass="35790">AELPAYKDIKVEFEKPKVGQEEIKGQLDMVRNRFAELNPASNKVAEEGNHVLINFDGTVDGKAFEGGSAQNFMVEIGSKTLMPEFEKQLVGSKAGDIKNIVLQMPPQLPNEEIAGKTANFKVLVKEVKTKKLPELTDKFVKDNMGMDTLKDLEKEIKKDMQVALDKQSEGQYSFEIVKQLAEKSKIEMPKKMIDLTIEDMMKEFEESLKRQGTTKEHYLQSTKTSEEDLRKNIEKSAEERARQEVAIKSLIEKEKIEVTDKDIDKEIEALSKDKDKPMTRQELDEKGLLSYLKSNILYKKAVDLLATKVKEETK</sequence>
<dbReference type="InterPro" id="IPR046357">
    <property type="entry name" value="PPIase_dom_sf"/>
</dbReference>
<dbReference type="EC" id="5.2.1.8" evidence="3"/>
<dbReference type="FunFam" id="3.10.50.40:FF:000001">
    <property type="entry name" value="Trigger factor"/>
    <property type="match status" value="1"/>
</dbReference>
<proteinExistence type="inferred from homology"/>
<dbReference type="Gene3D" id="1.10.3120.10">
    <property type="entry name" value="Trigger factor, C-terminal domain"/>
    <property type="match status" value="1"/>
</dbReference>
<keyword evidence="5" id="KW-0143">Chaperone</keyword>
<dbReference type="SUPFAM" id="SSF54534">
    <property type="entry name" value="FKBP-like"/>
    <property type="match status" value="1"/>
</dbReference>
<evidence type="ECO:0000313" key="9">
    <source>
        <dbReference type="EMBL" id="KKL59335.1"/>
    </source>
</evidence>
<evidence type="ECO:0000256" key="7">
    <source>
        <dbReference type="SAM" id="Coils"/>
    </source>
</evidence>
<dbReference type="InterPro" id="IPR005215">
    <property type="entry name" value="Trig_fac"/>
</dbReference>
<reference evidence="9" key="1">
    <citation type="journal article" date="2015" name="Nature">
        <title>Complex archaea that bridge the gap between prokaryotes and eukaryotes.</title>
        <authorList>
            <person name="Spang A."/>
            <person name="Saw J.H."/>
            <person name="Jorgensen S.L."/>
            <person name="Zaremba-Niedzwiedzka K."/>
            <person name="Martijn J."/>
            <person name="Lind A.E."/>
            <person name="van Eijk R."/>
            <person name="Schleper C."/>
            <person name="Guy L."/>
            <person name="Ettema T.J."/>
        </authorList>
    </citation>
    <scope>NUCLEOTIDE SEQUENCE</scope>
</reference>
<dbReference type="Gene3D" id="3.10.50.40">
    <property type="match status" value="1"/>
</dbReference>
<name>A0A0F9FQ06_9ZZZZ</name>
<dbReference type="InterPro" id="IPR037041">
    <property type="entry name" value="Trigger_fac_C_sf"/>
</dbReference>
<dbReference type="InterPro" id="IPR027304">
    <property type="entry name" value="Trigger_fact/SurA_dom_sf"/>
</dbReference>
<dbReference type="AlphaFoldDB" id="A0A0F9FQ06"/>
<dbReference type="GO" id="GO:0003755">
    <property type="term" value="F:peptidyl-prolyl cis-trans isomerase activity"/>
    <property type="evidence" value="ECO:0007669"/>
    <property type="project" value="UniProtKB-KW"/>
</dbReference>
<dbReference type="PROSITE" id="PS50059">
    <property type="entry name" value="FKBP_PPIASE"/>
    <property type="match status" value="1"/>
</dbReference>
<evidence type="ECO:0000256" key="1">
    <source>
        <dbReference type="ARBA" id="ARBA00000971"/>
    </source>
</evidence>
<comment type="caution">
    <text evidence="9">The sequence shown here is derived from an EMBL/GenBank/DDBJ whole genome shotgun (WGS) entry which is preliminary data.</text>
</comment>
<keyword evidence="4" id="KW-0697">Rotamase</keyword>
<keyword evidence="7" id="KW-0175">Coiled coil</keyword>
<evidence type="ECO:0000256" key="5">
    <source>
        <dbReference type="ARBA" id="ARBA00023186"/>
    </source>
</evidence>
<gene>
    <name evidence="9" type="ORF">LCGC14_2216400</name>
</gene>
<organism evidence="9">
    <name type="scientific">marine sediment metagenome</name>
    <dbReference type="NCBI Taxonomy" id="412755"/>
    <lineage>
        <taxon>unclassified sequences</taxon>
        <taxon>metagenomes</taxon>
        <taxon>ecological metagenomes</taxon>
    </lineage>
</organism>
<dbReference type="EMBL" id="LAZR01029521">
    <property type="protein sequence ID" value="KKL59335.1"/>
    <property type="molecule type" value="Genomic_DNA"/>
</dbReference>
<dbReference type="GO" id="GO:0015031">
    <property type="term" value="P:protein transport"/>
    <property type="evidence" value="ECO:0007669"/>
    <property type="project" value="InterPro"/>
</dbReference>
<evidence type="ECO:0000256" key="3">
    <source>
        <dbReference type="ARBA" id="ARBA00013194"/>
    </source>
</evidence>
<evidence type="ECO:0000256" key="2">
    <source>
        <dbReference type="ARBA" id="ARBA00005464"/>
    </source>
</evidence>
<feature type="coiled-coil region" evidence="7">
    <location>
        <begin position="219"/>
        <end position="253"/>
    </location>
</feature>
<evidence type="ECO:0000256" key="6">
    <source>
        <dbReference type="ARBA" id="ARBA00023235"/>
    </source>
</evidence>